<organism evidence="1 2">
    <name type="scientific">Rossellomorea vietnamensis</name>
    <dbReference type="NCBI Taxonomy" id="218284"/>
    <lineage>
        <taxon>Bacteria</taxon>
        <taxon>Bacillati</taxon>
        <taxon>Bacillota</taxon>
        <taxon>Bacilli</taxon>
        <taxon>Bacillales</taxon>
        <taxon>Bacillaceae</taxon>
        <taxon>Rossellomorea</taxon>
    </lineage>
</organism>
<dbReference type="EMBL" id="VTEH01000001">
    <property type="protein sequence ID" value="TYR77329.1"/>
    <property type="molecule type" value="Genomic_DNA"/>
</dbReference>
<reference evidence="1 2" key="1">
    <citation type="submission" date="2019-08" db="EMBL/GenBank/DDBJ databases">
        <title>Bacillus genomes from the desert of Cuatro Cienegas, Coahuila.</title>
        <authorList>
            <person name="Olmedo-Alvarez G."/>
        </authorList>
    </citation>
    <scope>NUCLEOTIDE SEQUENCE [LARGE SCALE GENOMIC DNA]</scope>
    <source>
        <strain evidence="1 2">CH40_1T</strain>
    </source>
</reference>
<gene>
    <name evidence="1" type="ORF">FZC79_00455</name>
</gene>
<comment type="caution">
    <text evidence="1">The sequence shown here is derived from an EMBL/GenBank/DDBJ whole genome shotgun (WGS) entry which is preliminary data.</text>
</comment>
<evidence type="ECO:0000313" key="1">
    <source>
        <dbReference type="EMBL" id="TYR77329.1"/>
    </source>
</evidence>
<evidence type="ECO:0000313" key="2">
    <source>
        <dbReference type="Proteomes" id="UP000323317"/>
    </source>
</evidence>
<accession>A0A5D4KKA1</accession>
<dbReference type="Proteomes" id="UP000323317">
    <property type="component" value="Unassembled WGS sequence"/>
</dbReference>
<proteinExistence type="predicted"/>
<dbReference type="AlphaFoldDB" id="A0A5D4KKA1"/>
<sequence>MTAPPPSTKKSYNNQSRSISLIHSKYSNMLMLSKNVHMLTVLFVRGLTDIMSLITLKKGKDAFHYAGHYQWRDGRRPSNNMIVVNDYIIVESADKSVFY</sequence>
<protein>
    <submittedName>
        <fullName evidence="1">Uncharacterized protein</fullName>
    </submittedName>
</protein>
<name>A0A5D4KKA1_9BACI</name>